<reference evidence="3" key="1">
    <citation type="journal article" date="2020" name="New Phytol.">
        <title>Comparative genomics reveals dynamic genome evolution in host specialist ectomycorrhizal fungi.</title>
        <authorList>
            <person name="Lofgren L.A."/>
            <person name="Nguyen N.H."/>
            <person name="Vilgalys R."/>
            <person name="Ruytinx J."/>
            <person name="Liao H.L."/>
            <person name="Branco S."/>
            <person name="Kuo A."/>
            <person name="LaButti K."/>
            <person name="Lipzen A."/>
            <person name="Andreopoulos W."/>
            <person name="Pangilinan J."/>
            <person name="Riley R."/>
            <person name="Hundley H."/>
            <person name="Na H."/>
            <person name="Barry K."/>
            <person name="Grigoriev I.V."/>
            <person name="Stajich J.E."/>
            <person name="Kennedy P.G."/>
        </authorList>
    </citation>
    <scope>NUCLEOTIDE SEQUENCE</scope>
    <source>
        <strain evidence="3">FC423</strain>
    </source>
</reference>
<organism evidence="3 4">
    <name type="scientific">Suillus discolor</name>
    <dbReference type="NCBI Taxonomy" id="1912936"/>
    <lineage>
        <taxon>Eukaryota</taxon>
        <taxon>Fungi</taxon>
        <taxon>Dikarya</taxon>
        <taxon>Basidiomycota</taxon>
        <taxon>Agaricomycotina</taxon>
        <taxon>Agaricomycetes</taxon>
        <taxon>Agaricomycetidae</taxon>
        <taxon>Boletales</taxon>
        <taxon>Suillineae</taxon>
        <taxon>Suillaceae</taxon>
        <taxon>Suillus</taxon>
    </lineage>
</organism>
<feature type="transmembrane region" description="Helical" evidence="2">
    <location>
        <begin position="88"/>
        <end position="109"/>
    </location>
</feature>
<dbReference type="GeneID" id="64695677"/>
<gene>
    <name evidence="3" type="ORF">F5147DRAFT_650110</name>
</gene>
<proteinExistence type="predicted"/>
<keyword evidence="2" id="KW-0812">Transmembrane</keyword>
<evidence type="ECO:0000256" key="2">
    <source>
        <dbReference type="SAM" id="Phobius"/>
    </source>
</evidence>
<sequence>MTTETIEKKNNVQREHQQPSCQDRDDHSPKPEPVGFSRAQEQLLVSSFIRVKKACNMEYSTGDIAAARSLQFVTRTFLLRSHRRKMKGLYIVTRYLPFVLFAMDLYRSFIPNGNLGNLLAFQDNSNILSTFTDATSTIPGITRCYRSSTSYRLFIPFLLLSVFELELADKPKPSHAVFSSTIILISEVFSVTNVVTVLLLQFRPNSLPSPSSV</sequence>
<dbReference type="AlphaFoldDB" id="A0A9P7FES3"/>
<comment type="caution">
    <text evidence="3">The sequence shown here is derived from an EMBL/GenBank/DDBJ whole genome shotgun (WGS) entry which is preliminary data.</text>
</comment>
<keyword evidence="4" id="KW-1185">Reference proteome</keyword>
<dbReference type="Proteomes" id="UP000823399">
    <property type="component" value="Unassembled WGS sequence"/>
</dbReference>
<evidence type="ECO:0000313" key="3">
    <source>
        <dbReference type="EMBL" id="KAG2114332.1"/>
    </source>
</evidence>
<accession>A0A9P7FES3</accession>
<name>A0A9P7FES3_9AGAM</name>
<evidence type="ECO:0000256" key="1">
    <source>
        <dbReference type="SAM" id="MobiDB-lite"/>
    </source>
</evidence>
<feature type="compositionally biased region" description="Basic and acidic residues" evidence="1">
    <location>
        <begin position="1"/>
        <end position="30"/>
    </location>
</feature>
<keyword evidence="2" id="KW-1133">Transmembrane helix</keyword>
<feature type="region of interest" description="Disordered" evidence="1">
    <location>
        <begin position="1"/>
        <end position="36"/>
    </location>
</feature>
<evidence type="ECO:0000313" key="4">
    <source>
        <dbReference type="Proteomes" id="UP000823399"/>
    </source>
</evidence>
<protein>
    <submittedName>
        <fullName evidence="3">Uncharacterized protein</fullName>
    </submittedName>
</protein>
<feature type="transmembrane region" description="Helical" evidence="2">
    <location>
        <begin position="177"/>
        <end position="202"/>
    </location>
</feature>
<dbReference type="EMBL" id="JABBWM010000010">
    <property type="protein sequence ID" value="KAG2114332.1"/>
    <property type="molecule type" value="Genomic_DNA"/>
</dbReference>
<keyword evidence="2" id="KW-0472">Membrane</keyword>
<dbReference type="RefSeq" id="XP_041296445.1">
    <property type="nucleotide sequence ID" value="XM_041433418.1"/>
</dbReference>